<organism evidence="2 3">
    <name type="scientific">Flavobacterium xanthum</name>
    <dbReference type="NCBI Taxonomy" id="69322"/>
    <lineage>
        <taxon>Bacteria</taxon>
        <taxon>Pseudomonadati</taxon>
        <taxon>Bacteroidota</taxon>
        <taxon>Flavobacteriia</taxon>
        <taxon>Flavobacteriales</taxon>
        <taxon>Flavobacteriaceae</taxon>
        <taxon>Flavobacterium</taxon>
    </lineage>
</organism>
<dbReference type="AlphaFoldDB" id="A0A1M7LW41"/>
<dbReference type="SUPFAM" id="SSF52540">
    <property type="entry name" value="P-loop containing nucleoside triphosphate hydrolases"/>
    <property type="match status" value="1"/>
</dbReference>
<evidence type="ECO:0000313" key="2">
    <source>
        <dbReference type="EMBL" id="SHM82019.1"/>
    </source>
</evidence>
<sequence length="385" mass="44770">MNPPNKKFFKFLKLPFYFSHTNPNINNTAENPHSVNENDKTYSYILCLRSTLNFDEIVQDSIINRNRISWNLDDKEVNSNRFNIYYFPEREYNGNEGNNHNSGFAWYKQNQYRILGVKQDELGREKKSNGKALENLFFPKEVKNLIDIIGLWVKSQEWYKEKSIPWKRGWLLYGPPGTGKTALVRAFAEDLDMPIYFFSLSQMSNNDFMKSWQSMQLNIPCIALIEDIDNVFDKRKNIAQSSMMFSGMFNNQNDENNENSGTKMPLTFDTLLNCIDGVDKSDGVFTIITTNDITKIDSAIGVPTINEDGSQTFISSRPGRIDKAIELTYMQKENKVEMANKILSDFNIQLSEVLEYIELENEETPAQFQEYCSQIALQEYWKINQ</sequence>
<dbReference type="Gene3D" id="3.40.50.300">
    <property type="entry name" value="P-loop containing nucleotide triphosphate hydrolases"/>
    <property type="match status" value="1"/>
</dbReference>
<reference evidence="3" key="1">
    <citation type="submission" date="2016-11" db="EMBL/GenBank/DDBJ databases">
        <authorList>
            <person name="Varghese N."/>
            <person name="Submissions S."/>
        </authorList>
    </citation>
    <scope>NUCLEOTIDE SEQUENCE [LARGE SCALE GENOMIC DNA]</scope>
    <source>
        <strain evidence="3">DSM 3661</strain>
    </source>
</reference>
<protein>
    <submittedName>
        <fullName evidence="2">ATPase family associated with various cellular activities (AAA)</fullName>
    </submittedName>
</protein>
<dbReference type="InterPro" id="IPR050747">
    <property type="entry name" value="Mitochondrial_chaperone_BCS1"/>
</dbReference>
<name>A0A1M7LW41_9FLAO</name>
<dbReference type="OrthoDB" id="9809379at2"/>
<accession>A0A1M7LW41</accession>
<keyword evidence="3" id="KW-1185">Reference proteome</keyword>
<feature type="domain" description="ATPase AAA-type core" evidence="1">
    <location>
        <begin position="171"/>
        <end position="300"/>
    </location>
</feature>
<proteinExistence type="predicted"/>
<dbReference type="Pfam" id="PF00004">
    <property type="entry name" value="AAA"/>
    <property type="match status" value="1"/>
</dbReference>
<dbReference type="Proteomes" id="UP000184260">
    <property type="component" value="Unassembled WGS sequence"/>
</dbReference>
<dbReference type="PANTHER" id="PTHR23070">
    <property type="entry name" value="BCS1 AAA-TYPE ATPASE"/>
    <property type="match status" value="1"/>
</dbReference>
<dbReference type="GO" id="GO:0016887">
    <property type="term" value="F:ATP hydrolysis activity"/>
    <property type="evidence" value="ECO:0007669"/>
    <property type="project" value="InterPro"/>
</dbReference>
<dbReference type="RefSeq" id="WP_073355787.1">
    <property type="nucleotide sequence ID" value="NZ_FRBU01000089.1"/>
</dbReference>
<dbReference type="InterPro" id="IPR027417">
    <property type="entry name" value="P-loop_NTPase"/>
</dbReference>
<dbReference type="GO" id="GO:0005524">
    <property type="term" value="F:ATP binding"/>
    <property type="evidence" value="ECO:0007669"/>
    <property type="project" value="InterPro"/>
</dbReference>
<dbReference type="InterPro" id="IPR003959">
    <property type="entry name" value="ATPase_AAA_core"/>
</dbReference>
<gene>
    <name evidence="2" type="ORF">SAMN05443669_10891</name>
</gene>
<evidence type="ECO:0000259" key="1">
    <source>
        <dbReference type="Pfam" id="PF00004"/>
    </source>
</evidence>
<dbReference type="STRING" id="69322.SAMN05443669_10891"/>
<evidence type="ECO:0000313" key="3">
    <source>
        <dbReference type="Proteomes" id="UP000184260"/>
    </source>
</evidence>
<dbReference type="EMBL" id="FRBU01000089">
    <property type="protein sequence ID" value="SHM82019.1"/>
    <property type="molecule type" value="Genomic_DNA"/>
</dbReference>